<dbReference type="PATRIC" id="fig|45634.12.peg.958"/>
<name>A0A139N220_STRCR</name>
<sequence length="67" mass="7811">MTKFELILILTAILTTTWSGIVTTFAKKAVCKYKRQVAYYQKPDTQIKIAQHVIKHKFYETGQEAFK</sequence>
<proteinExistence type="predicted"/>
<dbReference type="STRING" id="45634.SCRDD08_00921"/>
<dbReference type="Proteomes" id="UP000070377">
    <property type="component" value="Unassembled WGS sequence"/>
</dbReference>
<dbReference type="RefSeq" id="WP_061422617.1">
    <property type="nucleotide sequence ID" value="NZ_KQ969062.1"/>
</dbReference>
<comment type="caution">
    <text evidence="1">The sequence shown here is derived from an EMBL/GenBank/DDBJ whole genome shotgun (WGS) entry which is preliminary data.</text>
</comment>
<dbReference type="EMBL" id="LQRD01000033">
    <property type="protein sequence ID" value="KXT69982.1"/>
    <property type="molecule type" value="Genomic_DNA"/>
</dbReference>
<evidence type="ECO:0000313" key="2">
    <source>
        <dbReference type="Proteomes" id="UP000070377"/>
    </source>
</evidence>
<gene>
    <name evidence="1" type="ORF">SCRDD08_00921</name>
</gene>
<organism evidence="1 2">
    <name type="scientific">Streptococcus cristatus</name>
    <dbReference type="NCBI Taxonomy" id="45634"/>
    <lineage>
        <taxon>Bacteria</taxon>
        <taxon>Bacillati</taxon>
        <taxon>Bacillota</taxon>
        <taxon>Bacilli</taxon>
        <taxon>Lactobacillales</taxon>
        <taxon>Streptococcaceae</taxon>
        <taxon>Streptococcus</taxon>
    </lineage>
</organism>
<protein>
    <submittedName>
        <fullName evidence="1">Phage protein</fullName>
    </submittedName>
</protein>
<reference evidence="1 2" key="1">
    <citation type="submission" date="2016-01" db="EMBL/GenBank/DDBJ databases">
        <title>Highly variable Streptococcus oralis are common among viridans streptococci isolated from primates.</title>
        <authorList>
            <person name="Denapaite D."/>
            <person name="Rieger M."/>
            <person name="Koendgen S."/>
            <person name="Brueckner R."/>
            <person name="Ochigava I."/>
            <person name="Kappeler P."/>
            <person name="Maetz-Rensing K."/>
            <person name="Leendertz F."/>
            <person name="Hakenbeck R."/>
        </authorList>
    </citation>
    <scope>NUCLEOTIDE SEQUENCE [LARGE SCALE GENOMIC DNA]</scope>
    <source>
        <strain evidence="1 2">DD08</strain>
    </source>
</reference>
<evidence type="ECO:0000313" key="1">
    <source>
        <dbReference type="EMBL" id="KXT69982.1"/>
    </source>
</evidence>
<dbReference type="AlphaFoldDB" id="A0A139N220"/>
<accession>A0A139N220</accession>